<dbReference type="InterPro" id="IPR000719">
    <property type="entry name" value="Prot_kinase_dom"/>
</dbReference>
<keyword evidence="5" id="KW-0675">Receptor</keyword>
<dbReference type="InterPro" id="IPR017441">
    <property type="entry name" value="Protein_kinase_ATP_BS"/>
</dbReference>
<evidence type="ECO:0000256" key="2">
    <source>
        <dbReference type="ARBA" id="ARBA00022741"/>
    </source>
</evidence>
<dbReference type="Gene3D" id="3.30.200.20">
    <property type="entry name" value="Phosphorylase Kinase, domain 1"/>
    <property type="match status" value="1"/>
</dbReference>
<evidence type="ECO:0000256" key="6">
    <source>
        <dbReference type="PROSITE-ProRule" id="PRU10141"/>
    </source>
</evidence>
<evidence type="ECO:0000313" key="11">
    <source>
        <dbReference type="Proteomes" id="UP000280307"/>
    </source>
</evidence>
<organism evidence="10 11">
    <name type="scientific">Candidatus Viridilinea halotolerans</name>
    <dbReference type="NCBI Taxonomy" id="2491704"/>
    <lineage>
        <taxon>Bacteria</taxon>
        <taxon>Bacillati</taxon>
        <taxon>Chloroflexota</taxon>
        <taxon>Chloroflexia</taxon>
        <taxon>Chloroflexales</taxon>
        <taxon>Chloroflexineae</taxon>
        <taxon>Oscillochloridaceae</taxon>
        <taxon>Candidatus Viridilinea</taxon>
    </lineage>
</organism>
<proteinExistence type="predicted"/>
<dbReference type="SUPFAM" id="SSF49785">
    <property type="entry name" value="Galactose-binding domain-like"/>
    <property type="match status" value="1"/>
</dbReference>
<name>A0A426U412_9CHLR</name>
<dbReference type="InterPro" id="IPR057561">
    <property type="entry name" value="NADase_transloc"/>
</dbReference>
<reference evidence="10 11" key="1">
    <citation type="submission" date="2018-12" db="EMBL/GenBank/DDBJ databases">
        <title>Genome Sequence of Candidatus Viridilinea halotolerans isolated from saline sulfide-rich spring.</title>
        <authorList>
            <person name="Grouzdev D.S."/>
            <person name="Burganskaya E.I."/>
            <person name="Krutkina M.S."/>
            <person name="Sukhacheva M.V."/>
            <person name="Gorlenko V.M."/>
        </authorList>
    </citation>
    <scope>NUCLEOTIDE SEQUENCE [LARGE SCALE GENOMIC DNA]</scope>
    <source>
        <strain evidence="10">Chok-6</strain>
    </source>
</reference>
<dbReference type="Proteomes" id="UP000280307">
    <property type="component" value="Unassembled WGS sequence"/>
</dbReference>
<evidence type="ECO:0000313" key="10">
    <source>
        <dbReference type="EMBL" id="RRR74590.1"/>
    </source>
</evidence>
<evidence type="ECO:0000259" key="9">
    <source>
        <dbReference type="PROSITE" id="PS50011"/>
    </source>
</evidence>
<dbReference type="SMART" id="SM00220">
    <property type="entry name" value="S_TKc"/>
    <property type="match status" value="1"/>
</dbReference>
<dbReference type="PROSITE" id="PS50011">
    <property type="entry name" value="PROTEIN_KINASE_DOM"/>
    <property type="match status" value="1"/>
</dbReference>
<feature type="transmembrane region" description="Helical" evidence="8">
    <location>
        <begin position="355"/>
        <end position="381"/>
    </location>
</feature>
<evidence type="ECO:0000256" key="4">
    <source>
        <dbReference type="ARBA" id="ARBA00022840"/>
    </source>
</evidence>
<gene>
    <name evidence="10" type="ORF">EI684_06685</name>
</gene>
<evidence type="ECO:0000256" key="5">
    <source>
        <dbReference type="ARBA" id="ARBA00023170"/>
    </source>
</evidence>
<keyword evidence="3" id="KW-0418">Kinase</keyword>
<dbReference type="EMBL" id="RSAS01000256">
    <property type="protein sequence ID" value="RRR74590.1"/>
    <property type="molecule type" value="Genomic_DNA"/>
</dbReference>
<dbReference type="PANTHER" id="PTHR43289:SF34">
    <property type="entry name" value="SERINE_THREONINE-PROTEIN KINASE YBDM-RELATED"/>
    <property type="match status" value="1"/>
</dbReference>
<dbReference type="PROSITE" id="PS00107">
    <property type="entry name" value="PROTEIN_KINASE_ATP"/>
    <property type="match status" value="1"/>
</dbReference>
<feature type="compositionally biased region" description="Low complexity" evidence="7">
    <location>
        <begin position="305"/>
        <end position="323"/>
    </location>
</feature>
<feature type="region of interest" description="Disordered" evidence="7">
    <location>
        <begin position="388"/>
        <end position="451"/>
    </location>
</feature>
<keyword evidence="8" id="KW-1133">Transmembrane helix</keyword>
<sequence>MQTSNQINPGTLIHGRYLVQRMVGRGGMGAVYAALDQRLGTTVALKQMLVTGPGTTSAFEREAHLLAGLRHPALPRVIDYFGDDSGQFLVMEFIPGTDLGKMLGSAGQPLPVDDVLNWADQALAALNYLHSQQPPIIHRDIKPQNITLTPKGEIVILDFGLAKGLVEGQQQAKSSLLAYTPAYAPLEQIQAVGTSPASDIYALAATLYHLLTGQRPPDVLQRVAARANGESDPLEAVDVLNPQVASALAQWLHQGLALDARHRYANGGVMHAALKAVVQGSATAMTGDTRAQVPPTAVIPPPPNVVAMPRPSGAPQAAWQNQPQPRPSPPPPPPPPPQGASPAWQNQQPSAARPLWPIILGSAVAGFFFLLVIVGGVFWLLGQREPTVGNGGGVGVGSTRTSTSIPTAGGDLSIDAPTPTTTPTPSSGFTPVQPPESIVPTNAPTPSGGTSASFGPLQWQIPVGVSASNFAEAGVDAAGNPTTFEPANAIDGDPSTAWRVPGDGFGEALFLEFATPIRIHEIQLIPGYAKIDPSDGTNRFYQNRRVRSVTMMFNEEEMEYFEFLDEPSYQAARLSRPIITDFLIIVIEDTYPQPSGPEGRDFTPISEVAVWGEALLP</sequence>
<dbReference type="PANTHER" id="PTHR43289">
    <property type="entry name" value="MITOGEN-ACTIVATED PROTEIN KINASE KINASE KINASE 20-RELATED"/>
    <property type="match status" value="1"/>
</dbReference>
<feature type="compositionally biased region" description="Pro residues" evidence="7">
    <location>
        <begin position="324"/>
        <end position="339"/>
    </location>
</feature>
<dbReference type="Gene3D" id="1.10.510.10">
    <property type="entry name" value="Transferase(Phosphotransferase) domain 1"/>
    <property type="match status" value="1"/>
</dbReference>
<evidence type="ECO:0000256" key="8">
    <source>
        <dbReference type="SAM" id="Phobius"/>
    </source>
</evidence>
<keyword evidence="4 6" id="KW-0067">ATP-binding</keyword>
<dbReference type="InterPro" id="IPR011009">
    <property type="entry name" value="Kinase-like_dom_sf"/>
</dbReference>
<feature type="compositionally biased region" description="Polar residues" evidence="7">
    <location>
        <begin position="439"/>
        <end position="451"/>
    </location>
</feature>
<dbReference type="CDD" id="cd14014">
    <property type="entry name" value="STKc_PknB_like"/>
    <property type="match status" value="1"/>
</dbReference>
<dbReference type="InterPro" id="IPR008271">
    <property type="entry name" value="Ser/Thr_kinase_AS"/>
</dbReference>
<dbReference type="PROSITE" id="PS00108">
    <property type="entry name" value="PROTEIN_KINASE_ST"/>
    <property type="match status" value="1"/>
</dbReference>
<evidence type="ECO:0000256" key="1">
    <source>
        <dbReference type="ARBA" id="ARBA00022679"/>
    </source>
</evidence>
<keyword evidence="1" id="KW-0808">Transferase</keyword>
<evidence type="ECO:0000256" key="7">
    <source>
        <dbReference type="SAM" id="MobiDB-lite"/>
    </source>
</evidence>
<dbReference type="SUPFAM" id="SSF56112">
    <property type="entry name" value="Protein kinase-like (PK-like)"/>
    <property type="match status" value="1"/>
</dbReference>
<feature type="binding site" evidence="6">
    <location>
        <position position="46"/>
    </location>
    <ligand>
        <name>ATP</name>
        <dbReference type="ChEBI" id="CHEBI:30616"/>
    </ligand>
</feature>
<dbReference type="GO" id="GO:0005524">
    <property type="term" value="F:ATP binding"/>
    <property type="evidence" value="ECO:0007669"/>
    <property type="project" value="UniProtKB-UniRule"/>
</dbReference>
<comment type="caution">
    <text evidence="10">The sequence shown here is derived from an EMBL/GenBank/DDBJ whole genome shotgun (WGS) entry which is preliminary data.</text>
</comment>
<feature type="domain" description="Protein kinase" evidence="9">
    <location>
        <begin position="17"/>
        <end position="274"/>
    </location>
</feature>
<dbReference type="GO" id="GO:0004674">
    <property type="term" value="F:protein serine/threonine kinase activity"/>
    <property type="evidence" value="ECO:0007669"/>
    <property type="project" value="TreeGrafter"/>
</dbReference>
<accession>A0A426U412</accession>
<protein>
    <recommendedName>
        <fullName evidence="9">Protein kinase domain-containing protein</fullName>
    </recommendedName>
</protein>
<dbReference type="AlphaFoldDB" id="A0A426U412"/>
<dbReference type="InterPro" id="IPR008979">
    <property type="entry name" value="Galactose-bd-like_sf"/>
</dbReference>
<keyword evidence="2 6" id="KW-0547">Nucleotide-binding</keyword>
<keyword evidence="8" id="KW-0472">Membrane</keyword>
<feature type="region of interest" description="Disordered" evidence="7">
    <location>
        <begin position="289"/>
        <end position="349"/>
    </location>
</feature>
<evidence type="ECO:0000256" key="3">
    <source>
        <dbReference type="ARBA" id="ARBA00022777"/>
    </source>
</evidence>
<keyword evidence="8" id="KW-0812">Transmembrane</keyword>
<dbReference type="Pfam" id="PF25302">
    <property type="entry name" value="NADase_transloc"/>
    <property type="match status" value="1"/>
</dbReference>
<dbReference type="Pfam" id="PF00069">
    <property type="entry name" value="Pkinase"/>
    <property type="match status" value="1"/>
</dbReference>
<dbReference type="NCBIfam" id="NF047619">
    <property type="entry name" value="NADase_discoid"/>
    <property type="match status" value="1"/>
</dbReference>